<feature type="domain" description="Longin" evidence="5">
    <location>
        <begin position="44"/>
        <end position="154"/>
    </location>
</feature>
<dbReference type="Gene3D" id="2.70.98.10">
    <property type="match status" value="1"/>
</dbReference>
<evidence type="ECO:0000313" key="6">
    <source>
        <dbReference type="EMBL" id="KAF8379730.1"/>
    </source>
</evidence>
<dbReference type="InterPro" id="IPR010908">
    <property type="entry name" value="Longin_dom"/>
</dbReference>
<sequence length="369" mass="41353">MSVCLHNFGSSLHQIISAGGPNYTLDKYFVEPNSNPSMISDPNLILYACVSNGTTVLAELSSGDLETLAFQCLEKIPPFHAILSHTVRKRTYSFLMEDQFVYFAIHHEALGKPQGFWFLERVKDAFTKFLKRKPINPSDNLSSHCFHKEFSPVFRQLMVSSGQVKEMHSPEIVFGDGRNGILDSRKGKKVVSAMLLGKPSKNLKKKLSDQMNGGCKDISMENKVDVNVANLSRELLVLSQNNGSYMENGARREAQKSYKVGLSRQNKLLAPQLFSVIHVAQYGYPDEFASVSHFNPSPICLTVACIGLFSALLVVWNPWEKKSKSMVDFGDEEYKQMLCDHDREANPLETGRGMDRSIGALCSPFRLLQ</sequence>
<keyword evidence="7" id="KW-1185">Reference proteome</keyword>
<evidence type="ECO:0000256" key="4">
    <source>
        <dbReference type="SAM" id="Phobius"/>
    </source>
</evidence>
<dbReference type="SUPFAM" id="SSF64356">
    <property type="entry name" value="SNARE-like"/>
    <property type="match status" value="1"/>
</dbReference>
<proteinExistence type="inferred from homology"/>
<dbReference type="Gene3D" id="3.30.450.50">
    <property type="entry name" value="Longin domain"/>
    <property type="match status" value="1"/>
</dbReference>
<evidence type="ECO:0000313" key="7">
    <source>
        <dbReference type="Proteomes" id="UP000655225"/>
    </source>
</evidence>
<dbReference type="OrthoDB" id="1918034at2759"/>
<dbReference type="InterPro" id="IPR014718">
    <property type="entry name" value="GH-type_carb-bd"/>
</dbReference>
<evidence type="ECO:0000259" key="5">
    <source>
        <dbReference type="PROSITE" id="PS50859"/>
    </source>
</evidence>
<dbReference type="InterPro" id="IPR011012">
    <property type="entry name" value="Longin-like_dom_sf"/>
</dbReference>
<evidence type="ECO:0000256" key="3">
    <source>
        <dbReference type="ARBA" id="ARBA00023136"/>
    </source>
</evidence>
<dbReference type="Proteomes" id="UP000655225">
    <property type="component" value="Unassembled WGS sequence"/>
</dbReference>
<feature type="transmembrane region" description="Helical" evidence="4">
    <location>
        <begin position="296"/>
        <end position="316"/>
    </location>
</feature>
<dbReference type="EMBL" id="JABCRI010000022">
    <property type="protein sequence ID" value="KAF8379730.1"/>
    <property type="molecule type" value="Genomic_DNA"/>
</dbReference>
<protein>
    <recommendedName>
        <fullName evidence="5">Longin domain-containing protein</fullName>
    </recommendedName>
</protein>
<dbReference type="PANTHER" id="PTHR47461:SF3">
    <property type="entry name" value="PHYTOLONGIN PHYL2.2"/>
    <property type="match status" value="1"/>
</dbReference>
<comment type="similarity">
    <text evidence="2">Belongs to the synaptobrevin family.</text>
</comment>
<keyword evidence="4" id="KW-0812">Transmembrane</keyword>
<keyword evidence="4" id="KW-1133">Transmembrane helix</keyword>
<comment type="caution">
    <text evidence="6">The sequence shown here is derived from an EMBL/GenBank/DDBJ whole genome shotgun (WGS) entry which is preliminary data.</text>
</comment>
<dbReference type="PANTHER" id="PTHR47461">
    <property type="entry name" value="PHYTOLONGIN PHYL1.2"/>
    <property type="match status" value="1"/>
</dbReference>
<evidence type="ECO:0000256" key="2">
    <source>
        <dbReference type="ARBA" id="ARBA00008025"/>
    </source>
</evidence>
<dbReference type="SMART" id="SM01270">
    <property type="entry name" value="Longin"/>
    <property type="match status" value="1"/>
</dbReference>
<name>A0A834YGC7_TETSI</name>
<keyword evidence="3 4" id="KW-0472">Membrane</keyword>
<reference evidence="6 7" key="1">
    <citation type="submission" date="2020-04" db="EMBL/GenBank/DDBJ databases">
        <title>Plant Genome Project.</title>
        <authorList>
            <person name="Zhang R.-G."/>
        </authorList>
    </citation>
    <scope>NUCLEOTIDE SEQUENCE [LARGE SCALE GENOMIC DNA]</scope>
    <source>
        <strain evidence="6">YNK0</strain>
        <tissue evidence="6">Leaf</tissue>
    </source>
</reference>
<organism evidence="6 7">
    <name type="scientific">Tetracentron sinense</name>
    <name type="common">Spur-leaf</name>
    <dbReference type="NCBI Taxonomy" id="13715"/>
    <lineage>
        <taxon>Eukaryota</taxon>
        <taxon>Viridiplantae</taxon>
        <taxon>Streptophyta</taxon>
        <taxon>Embryophyta</taxon>
        <taxon>Tracheophyta</taxon>
        <taxon>Spermatophyta</taxon>
        <taxon>Magnoliopsida</taxon>
        <taxon>Trochodendrales</taxon>
        <taxon>Trochodendraceae</taxon>
        <taxon>Tetracentron</taxon>
    </lineage>
</organism>
<evidence type="ECO:0000256" key="1">
    <source>
        <dbReference type="ARBA" id="ARBA00004370"/>
    </source>
</evidence>
<dbReference type="GO" id="GO:0030246">
    <property type="term" value="F:carbohydrate binding"/>
    <property type="evidence" value="ECO:0007669"/>
    <property type="project" value="InterPro"/>
</dbReference>
<dbReference type="PROSITE" id="PS50859">
    <property type="entry name" value="LONGIN"/>
    <property type="match status" value="1"/>
</dbReference>
<comment type="subcellular location">
    <subcellularLocation>
        <location evidence="1">Membrane</location>
    </subcellularLocation>
</comment>
<dbReference type="AlphaFoldDB" id="A0A834YGC7"/>
<accession>A0A834YGC7</accession>
<dbReference type="GO" id="GO:0016020">
    <property type="term" value="C:membrane"/>
    <property type="evidence" value="ECO:0007669"/>
    <property type="project" value="UniProtKB-SubCell"/>
</dbReference>
<dbReference type="CDD" id="cd14824">
    <property type="entry name" value="Longin"/>
    <property type="match status" value="1"/>
</dbReference>
<dbReference type="InterPro" id="IPR044783">
    <property type="entry name" value="PHYL"/>
</dbReference>
<gene>
    <name evidence="6" type="ORF">HHK36_029177</name>
</gene>